<dbReference type="AlphaFoldDB" id="A0A7W3J5L0"/>
<evidence type="ECO:0000256" key="3">
    <source>
        <dbReference type="SAM" id="MobiDB-lite"/>
    </source>
</evidence>
<dbReference type="InterPro" id="IPR004107">
    <property type="entry name" value="Integrase_SAM-like_N"/>
</dbReference>
<reference evidence="5 6" key="1">
    <citation type="submission" date="2020-07" db="EMBL/GenBank/DDBJ databases">
        <title>Sequencing the genomes of 1000 actinobacteria strains.</title>
        <authorList>
            <person name="Klenk H.-P."/>
        </authorList>
    </citation>
    <scope>NUCLEOTIDE SEQUENCE [LARGE SCALE GENOMIC DNA]</scope>
    <source>
        <strain evidence="5 6">DSM 44121</strain>
    </source>
</reference>
<dbReference type="SUPFAM" id="SSF56349">
    <property type="entry name" value="DNA breaking-rejoining enzymes"/>
    <property type="match status" value="1"/>
</dbReference>
<dbReference type="InterPro" id="IPR010998">
    <property type="entry name" value="Integrase_recombinase_N"/>
</dbReference>
<dbReference type="EMBL" id="JACGWV010000001">
    <property type="protein sequence ID" value="MBA8806663.1"/>
    <property type="molecule type" value="Genomic_DNA"/>
</dbReference>
<evidence type="ECO:0000313" key="5">
    <source>
        <dbReference type="EMBL" id="MBA8806663.1"/>
    </source>
</evidence>
<evidence type="ECO:0000313" key="6">
    <source>
        <dbReference type="Proteomes" id="UP000540568"/>
    </source>
</evidence>
<accession>A0A7W3J5L0</accession>
<evidence type="ECO:0000256" key="1">
    <source>
        <dbReference type="ARBA" id="ARBA00023125"/>
    </source>
</evidence>
<evidence type="ECO:0000259" key="4">
    <source>
        <dbReference type="PROSITE" id="PS51900"/>
    </source>
</evidence>
<comment type="caution">
    <text evidence="5">The sequence shown here is derived from an EMBL/GenBank/DDBJ whole genome shotgun (WGS) entry which is preliminary data.</text>
</comment>
<protein>
    <recommendedName>
        <fullName evidence="4">Core-binding (CB) domain-containing protein</fullName>
    </recommendedName>
</protein>
<evidence type="ECO:0000256" key="2">
    <source>
        <dbReference type="PROSITE-ProRule" id="PRU01248"/>
    </source>
</evidence>
<dbReference type="InterPro" id="IPR011010">
    <property type="entry name" value="DNA_brk_join_enz"/>
</dbReference>
<sequence>MTAHARFRDYDGRLRPVQATGSTRKQAEHNLKAVLARRSRIASGSTDLSGDSTFKRLVEIWLEDLDLQELAFSTRELYARDMRTLVQPAFKDYTLREISIMMVDRFLKKLAKESLSKAQHAKVVLNLALGLAVRYEAIERNPVRSVQRLRKPKRAVEGTDDRGARGGTSSRPGLVNCRASGAQA</sequence>
<organism evidence="5 6">
    <name type="scientific">Promicromonospora sukumoe</name>
    <dbReference type="NCBI Taxonomy" id="88382"/>
    <lineage>
        <taxon>Bacteria</taxon>
        <taxon>Bacillati</taxon>
        <taxon>Actinomycetota</taxon>
        <taxon>Actinomycetes</taxon>
        <taxon>Micrococcales</taxon>
        <taxon>Promicromonosporaceae</taxon>
        <taxon>Promicromonospora</taxon>
    </lineage>
</organism>
<dbReference type="GO" id="GO:0003677">
    <property type="term" value="F:DNA binding"/>
    <property type="evidence" value="ECO:0007669"/>
    <property type="project" value="UniProtKB-UniRule"/>
</dbReference>
<gene>
    <name evidence="5" type="ORF">FHX71_000605</name>
</gene>
<dbReference type="Proteomes" id="UP000540568">
    <property type="component" value="Unassembled WGS sequence"/>
</dbReference>
<feature type="compositionally biased region" description="Basic and acidic residues" evidence="3">
    <location>
        <begin position="154"/>
        <end position="164"/>
    </location>
</feature>
<dbReference type="InterPro" id="IPR044068">
    <property type="entry name" value="CB"/>
</dbReference>
<dbReference type="Gene3D" id="1.10.150.130">
    <property type="match status" value="1"/>
</dbReference>
<keyword evidence="1 2" id="KW-0238">DNA-binding</keyword>
<keyword evidence="6" id="KW-1185">Reference proteome</keyword>
<feature type="region of interest" description="Disordered" evidence="3">
    <location>
        <begin position="149"/>
        <end position="184"/>
    </location>
</feature>
<dbReference type="PROSITE" id="PS51900">
    <property type="entry name" value="CB"/>
    <property type="match status" value="1"/>
</dbReference>
<feature type="domain" description="Core-binding (CB)" evidence="4">
    <location>
        <begin position="52"/>
        <end position="133"/>
    </location>
</feature>
<name>A0A7W3J5L0_9MICO</name>
<proteinExistence type="predicted"/>
<dbReference type="Pfam" id="PF14659">
    <property type="entry name" value="Phage_int_SAM_3"/>
    <property type="match status" value="1"/>
</dbReference>